<evidence type="ECO:0000256" key="4">
    <source>
        <dbReference type="ARBA" id="ARBA00022737"/>
    </source>
</evidence>
<gene>
    <name evidence="9" type="ORF">DSLASN_20010</name>
</gene>
<feature type="transmembrane region" description="Helical" evidence="7">
    <location>
        <begin position="248"/>
        <end position="268"/>
    </location>
</feature>
<dbReference type="PANTHER" id="PTHR43545:SF4">
    <property type="entry name" value="IRON-SULFUR PROTEIN"/>
    <property type="match status" value="1"/>
</dbReference>
<keyword evidence="2" id="KW-0004">4Fe-4S</keyword>
<dbReference type="InterPro" id="IPR051555">
    <property type="entry name" value="FDH_Electron_Transfer_Unit"/>
</dbReference>
<evidence type="ECO:0000259" key="8">
    <source>
        <dbReference type="PROSITE" id="PS51379"/>
    </source>
</evidence>
<keyword evidence="4" id="KW-0677">Repeat</keyword>
<evidence type="ECO:0000256" key="5">
    <source>
        <dbReference type="ARBA" id="ARBA00023004"/>
    </source>
</evidence>
<keyword evidence="7" id="KW-1133">Transmembrane helix</keyword>
<dbReference type="EMBL" id="AP024488">
    <property type="protein sequence ID" value="BCS96369.1"/>
    <property type="molecule type" value="Genomic_DNA"/>
</dbReference>
<dbReference type="SUPFAM" id="SSF54862">
    <property type="entry name" value="4Fe-4S ferredoxins"/>
    <property type="match status" value="1"/>
</dbReference>
<evidence type="ECO:0000256" key="2">
    <source>
        <dbReference type="ARBA" id="ARBA00022485"/>
    </source>
</evidence>
<keyword evidence="7" id="KW-0472">Membrane</keyword>
<dbReference type="InterPro" id="IPR017900">
    <property type="entry name" value="4Fe4S_Fe_S_CS"/>
</dbReference>
<keyword evidence="3" id="KW-0479">Metal-binding</keyword>
<sequence length="289" mass="31486">MVAASTVHAQPPESTNQESPVGCLVDISRCIGCRKCELACNAANKLPHQDFRDLTVLDAPRRPSEGQFTVINRHHDNLLNDNGHKKHIFVKDQCRHCLTPSCASACVVGALSKQENGPVVYDKSKCIGCRYCMVACPFQIPAYEDHDPITPRVRKCTFCAERIEAGKMPACATICPTQAIVYGKRDALLTVAKGRMTKNPGKYVPHVYGEHEVGGTSWLYLSPVDFTFFPTLAGDPPPKLTELILSSVFGYAAAPIALFAVLGGIAWVTNRKDIMELDDTSHQGKGGNS</sequence>
<evidence type="ECO:0000256" key="6">
    <source>
        <dbReference type="ARBA" id="ARBA00023014"/>
    </source>
</evidence>
<protein>
    <submittedName>
        <fullName evidence="9">Iron-sulfur protein</fullName>
    </submittedName>
</protein>
<keyword evidence="6" id="KW-0411">Iron-sulfur</keyword>
<keyword evidence="7" id="KW-0812">Transmembrane</keyword>
<dbReference type="InterPro" id="IPR017896">
    <property type="entry name" value="4Fe4S_Fe-S-bd"/>
</dbReference>
<evidence type="ECO:0000256" key="3">
    <source>
        <dbReference type="ARBA" id="ARBA00022723"/>
    </source>
</evidence>
<evidence type="ECO:0000313" key="9">
    <source>
        <dbReference type="EMBL" id="BCS96369.1"/>
    </source>
</evidence>
<dbReference type="PANTHER" id="PTHR43545">
    <property type="entry name" value="FORMATE DEHYDROGENASE, NITRATE-INDUCIBLE, IRON-SULFUR SUBUNIT"/>
    <property type="match status" value="1"/>
</dbReference>
<accession>A0ABN6F5S0</accession>
<dbReference type="PROSITE" id="PS00198">
    <property type="entry name" value="4FE4S_FER_1"/>
    <property type="match status" value="1"/>
</dbReference>
<dbReference type="Gene3D" id="3.30.70.20">
    <property type="match status" value="2"/>
</dbReference>
<dbReference type="PROSITE" id="PS51379">
    <property type="entry name" value="4FE4S_FER_2"/>
    <property type="match status" value="2"/>
</dbReference>
<organism evidence="9 10">
    <name type="scientific">Desulfoluna limicola</name>
    <dbReference type="NCBI Taxonomy" id="2810562"/>
    <lineage>
        <taxon>Bacteria</taxon>
        <taxon>Pseudomonadati</taxon>
        <taxon>Thermodesulfobacteriota</taxon>
        <taxon>Desulfobacteria</taxon>
        <taxon>Desulfobacterales</taxon>
        <taxon>Desulfolunaceae</taxon>
        <taxon>Desulfoluna</taxon>
    </lineage>
</organism>
<dbReference type="CDD" id="cd10561">
    <property type="entry name" value="HybA_like"/>
    <property type="match status" value="1"/>
</dbReference>
<evidence type="ECO:0000256" key="7">
    <source>
        <dbReference type="SAM" id="Phobius"/>
    </source>
</evidence>
<evidence type="ECO:0000256" key="1">
    <source>
        <dbReference type="ARBA" id="ARBA00004196"/>
    </source>
</evidence>
<feature type="domain" description="4Fe-4S ferredoxin-type" evidence="8">
    <location>
        <begin position="117"/>
        <end position="146"/>
    </location>
</feature>
<name>A0ABN6F5S0_9BACT</name>
<proteinExistence type="predicted"/>
<keyword evidence="5" id="KW-0408">Iron</keyword>
<reference evidence="9 10" key="1">
    <citation type="submission" date="2021-02" db="EMBL/GenBank/DDBJ databases">
        <title>Complete genome of Desulfoluna sp. strain ASN36.</title>
        <authorList>
            <person name="Takahashi A."/>
            <person name="Kojima H."/>
            <person name="Fukui M."/>
        </authorList>
    </citation>
    <scope>NUCLEOTIDE SEQUENCE [LARGE SCALE GENOMIC DNA]</scope>
    <source>
        <strain evidence="9 10">ASN36</strain>
    </source>
</reference>
<dbReference type="Proteomes" id="UP001320148">
    <property type="component" value="Chromosome"/>
</dbReference>
<evidence type="ECO:0000313" key="10">
    <source>
        <dbReference type="Proteomes" id="UP001320148"/>
    </source>
</evidence>
<keyword evidence="10" id="KW-1185">Reference proteome</keyword>
<dbReference type="Pfam" id="PF13247">
    <property type="entry name" value="Fer4_11"/>
    <property type="match status" value="1"/>
</dbReference>
<comment type="subcellular location">
    <subcellularLocation>
        <location evidence="1">Cell envelope</location>
    </subcellularLocation>
</comment>
<feature type="domain" description="4Fe-4S ferredoxin-type" evidence="8">
    <location>
        <begin position="21"/>
        <end position="51"/>
    </location>
</feature>